<comment type="caution">
    <text evidence="3">The sequence shown here is derived from an EMBL/GenBank/DDBJ whole genome shotgun (WGS) entry which is preliminary data.</text>
</comment>
<name>A0AAD5V3R2_9APHY</name>
<evidence type="ECO:0000313" key="3">
    <source>
        <dbReference type="EMBL" id="KAJ3485316.1"/>
    </source>
</evidence>
<gene>
    <name evidence="3" type="ORF">NLI96_g5038</name>
</gene>
<evidence type="ECO:0000256" key="1">
    <source>
        <dbReference type="SAM" id="MobiDB-lite"/>
    </source>
</evidence>
<keyword evidence="2" id="KW-1133">Transmembrane helix</keyword>
<feature type="region of interest" description="Disordered" evidence="1">
    <location>
        <begin position="292"/>
        <end position="317"/>
    </location>
</feature>
<evidence type="ECO:0000256" key="2">
    <source>
        <dbReference type="SAM" id="Phobius"/>
    </source>
</evidence>
<dbReference type="AlphaFoldDB" id="A0AAD5V3R2"/>
<protein>
    <recommendedName>
        <fullName evidence="5">G domain-containing protein</fullName>
    </recommendedName>
</protein>
<keyword evidence="4" id="KW-1185">Reference proteome</keyword>
<organism evidence="3 4">
    <name type="scientific">Meripilus lineatus</name>
    <dbReference type="NCBI Taxonomy" id="2056292"/>
    <lineage>
        <taxon>Eukaryota</taxon>
        <taxon>Fungi</taxon>
        <taxon>Dikarya</taxon>
        <taxon>Basidiomycota</taxon>
        <taxon>Agaricomycotina</taxon>
        <taxon>Agaricomycetes</taxon>
        <taxon>Polyporales</taxon>
        <taxon>Meripilaceae</taxon>
        <taxon>Meripilus</taxon>
    </lineage>
</organism>
<evidence type="ECO:0000313" key="4">
    <source>
        <dbReference type="Proteomes" id="UP001212997"/>
    </source>
</evidence>
<dbReference type="EMBL" id="JANAWD010000157">
    <property type="protein sequence ID" value="KAJ3485316.1"/>
    <property type="molecule type" value="Genomic_DNA"/>
</dbReference>
<evidence type="ECO:0008006" key="5">
    <source>
        <dbReference type="Google" id="ProtNLM"/>
    </source>
</evidence>
<keyword evidence="2" id="KW-0812">Transmembrane</keyword>
<accession>A0AAD5V3R2</accession>
<dbReference type="Proteomes" id="UP001212997">
    <property type="component" value="Unassembled WGS sequence"/>
</dbReference>
<proteinExistence type="predicted"/>
<dbReference type="InterPro" id="IPR027417">
    <property type="entry name" value="P-loop_NTPase"/>
</dbReference>
<reference evidence="3" key="1">
    <citation type="submission" date="2022-07" db="EMBL/GenBank/DDBJ databases">
        <title>Genome Sequence of Physisporinus lineatus.</title>
        <authorList>
            <person name="Buettner E."/>
        </authorList>
    </citation>
    <scope>NUCLEOTIDE SEQUENCE</scope>
    <source>
        <strain evidence="3">VT162</strain>
    </source>
</reference>
<feature type="transmembrane region" description="Helical" evidence="2">
    <location>
        <begin position="322"/>
        <end position="340"/>
    </location>
</feature>
<sequence length="342" mass="38522">MDGIPVTMIDTPGFDDTTMSDTEILNKIASYLSVSYEFGYRLSGIIYMHRITDTRMTGSSLKNYFMFKNLCGERGMRNVGIITNMWGQIPQDIAEAREDQLRSEDLFFKEDIAHGALLMRHDGSLLSARGIIRHFLKLRPATLQVQHEIVVENRDVTETSACAVMDEGLGRLKEKIGEDIQGIKDEIEEALKGGDSRVTEELGNRVRGLEDNLLEIDVKRQEMSRAFTEERRRAKGLIKELIRRGSSADKGKGTARSMNGKANGNGWIPPESEWNEFKSRQREHTAEIAALKRQVHDSSVSSEKLGKSDSRRSSDVDESDNPIFYALICVIFIVFIARVASV</sequence>
<dbReference type="SUPFAM" id="SSF52540">
    <property type="entry name" value="P-loop containing nucleoside triphosphate hydrolases"/>
    <property type="match status" value="1"/>
</dbReference>
<feature type="compositionally biased region" description="Basic and acidic residues" evidence="1">
    <location>
        <begin position="304"/>
        <end position="315"/>
    </location>
</feature>
<keyword evidence="2" id="KW-0472">Membrane</keyword>
<dbReference type="Gene3D" id="3.40.50.300">
    <property type="entry name" value="P-loop containing nucleotide triphosphate hydrolases"/>
    <property type="match status" value="1"/>
</dbReference>
<feature type="region of interest" description="Disordered" evidence="1">
    <location>
        <begin position="245"/>
        <end position="272"/>
    </location>
</feature>